<dbReference type="STRING" id="1156395.DBT_1870"/>
<keyword evidence="2" id="KW-1185">Reference proteome</keyword>
<dbReference type="EMBL" id="MAGO01000009">
    <property type="protein sequence ID" value="OCC14810.1"/>
    <property type="molecule type" value="Genomic_DNA"/>
</dbReference>
<sequence>MVSNQILSITSSLCTIRYSSRSTQKSIVFPNYTLHTTRHHILPIYDIVIRKKVEGRR</sequence>
<name>A0A1B9F4F4_9BACT</name>
<dbReference type="AlphaFoldDB" id="A0A1B9F4F4"/>
<accession>A0A1B9F4F4</accession>
<evidence type="ECO:0000313" key="1">
    <source>
        <dbReference type="EMBL" id="OCC14810.1"/>
    </source>
</evidence>
<gene>
    <name evidence="1" type="ORF">DBT_1870</name>
</gene>
<evidence type="ECO:0000313" key="2">
    <source>
        <dbReference type="Proteomes" id="UP000093080"/>
    </source>
</evidence>
<proteinExistence type="predicted"/>
<organism evidence="1 2">
    <name type="scientific">Dissulfuribacter thermophilus</name>
    <dbReference type="NCBI Taxonomy" id="1156395"/>
    <lineage>
        <taxon>Bacteria</taxon>
        <taxon>Pseudomonadati</taxon>
        <taxon>Thermodesulfobacteriota</taxon>
        <taxon>Dissulfuribacteria</taxon>
        <taxon>Dissulfuribacterales</taxon>
        <taxon>Dissulfuribacteraceae</taxon>
        <taxon>Dissulfuribacter</taxon>
    </lineage>
</organism>
<comment type="caution">
    <text evidence="1">The sequence shown here is derived from an EMBL/GenBank/DDBJ whole genome shotgun (WGS) entry which is preliminary data.</text>
</comment>
<protein>
    <submittedName>
        <fullName evidence="1">Uncharacterized protein</fullName>
    </submittedName>
</protein>
<reference evidence="1 2" key="1">
    <citation type="submission" date="2016-06" db="EMBL/GenBank/DDBJ databases">
        <title>Respiratory ammonification of nitrate coupled to the oxidation of elemental sulfur in deep-sea autotrophic thermophilic bacteria.</title>
        <authorList>
            <person name="Slobodkina G.B."/>
            <person name="Mardanov A.V."/>
            <person name="Ravin N.V."/>
            <person name="Frolova A.A."/>
            <person name="Viryasiv M.B."/>
            <person name="Chernyh N.A."/>
            <person name="Bonch-Osmolovskaya E.A."/>
            <person name="Slobodkin A.I."/>
        </authorList>
    </citation>
    <scope>NUCLEOTIDE SEQUENCE [LARGE SCALE GENOMIC DNA]</scope>
    <source>
        <strain evidence="1 2">S69</strain>
    </source>
</reference>
<dbReference type="Proteomes" id="UP000093080">
    <property type="component" value="Unassembled WGS sequence"/>
</dbReference>